<gene>
    <name evidence="1" type="ORF">GCM10008101_27730</name>
</gene>
<name>A0ABQ3C7G1_9GAMM</name>
<organism evidence="1 2">
    <name type="scientific">Cognatilysobacter xinjiangensis</name>
    <dbReference type="NCBI Taxonomy" id="546892"/>
    <lineage>
        <taxon>Bacteria</taxon>
        <taxon>Pseudomonadati</taxon>
        <taxon>Pseudomonadota</taxon>
        <taxon>Gammaproteobacteria</taxon>
        <taxon>Lysobacterales</taxon>
        <taxon>Lysobacteraceae</taxon>
        <taxon>Cognatilysobacter</taxon>
    </lineage>
</organism>
<keyword evidence="2" id="KW-1185">Reference proteome</keyword>
<reference evidence="2" key="1">
    <citation type="journal article" date="2019" name="Int. J. Syst. Evol. Microbiol.">
        <title>The Global Catalogue of Microorganisms (GCM) 10K type strain sequencing project: providing services to taxonomists for standard genome sequencing and annotation.</title>
        <authorList>
            <consortium name="The Broad Institute Genomics Platform"/>
            <consortium name="The Broad Institute Genome Sequencing Center for Infectious Disease"/>
            <person name="Wu L."/>
            <person name="Ma J."/>
        </authorList>
    </citation>
    <scope>NUCLEOTIDE SEQUENCE [LARGE SCALE GENOMIC DNA]</scope>
    <source>
        <strain evidence="2">KCTC 22558</strain>
    </source>
</reference>
<accession>A0ABQ3C7G1</accession>
<sequence length="306" mass="34432">MSVAVIECFCMWSDLLGFGDPFQEANWTFSDERALENIERLRDLSNCLYTSAAPLREVALVLNDGLARIYDVQGNAEDAQMFLWWVHSILTNHWQVNAIDRERGRPGLRSLLTFGERVATWKGATTLHEMMQFGGPKPRLENRTCIYSPDEFQLNLAFSKAYTIESIGSKGGLTGPALFIDETALQAVTRVLTDRPINSATVSHAPKVSSCPDPPLGDTAVTFQIVRKTIGNVSLFEVYRAKSGVPEPEALLALELDSSPIHINKRGIVTDVWKVRRYQPIDEPRPFYFDFNDYRFAKSNHVSDVT</sequence>
<proteinExistence type="predicted"/>
<comment type="caution">
    <text evidence="1">The sequence shown here is derived from an EMBL/GenBank/DDBJ whole genome shotgun (WGS) entry which is preliminary data.</text>
</comment>
<dbReference type="EMBL" id="BMXY01000005">
    <property type="protein sequence ID" value="GGZ71948.1"/>
    <property type="molecule type" value="Genomic_DNA"/>
</dbReference>
<evidence type="ECO:0000313" key="2">
    <source>
        <dbReference type="Proteomes" id="UP000643403"/>
    </source>
</evidence>
<protein>
    <submittedName>
        <fullName evidence="1">Uncharacterized protein</fullName>
    </submittedName>
</protein>
<dbReference type="RefSeq" id="WP_189451049.1">
    <property type="nucleotide sequence ID" value="NZ_BMXY01000005.1"/>
</dbReference>
<evidence type="ECO:0000313" key="1">
    <source>
        <dbReference type="EMBL" id="GGZ71948.1"/>
    </source>
</evidence>
<dbReference type="Proteomes" id="UP000643403">
    <property type="component" value="Unassembled WGS sequence"/>
</dbReference>